<dbReference type="OrthoDB" id="6049059at2"/>
<reference evidence="2" key="1">
    <citation type="submission" date="2017-05" db="EMBL/GenBank/DDBJ databases">
        <title>Polyphasic characterization of four soil-derived phenanthrene-degrading Acidovorax strains and proposal of Acidovorax phenanthrenivorans sp. nov.</title>
        <authorList>
            <person name="Singleton D."/>
            <person name="Lee J."/>
            <person name="Dickey A.N."/>
            <person name="Stroud A."/>
            <person name="Scholl E.H."/>
            <person name="Wright F.A."/>
            <person name="Aitken M.D."/>
        </authorList>
    </citation>
    <scope>NUCLEOTIDE SEQUENCE</scope>
    <source>
        <strain evidence="2">P4</strain>
    </source>
</reference>
<protein>
    <submittedName>
        <fullName evidence="2">Entry exclusion lipoprotein TrbK</fullName>
    </submittedName>
</protein>
<organism evidence="2 3">
    <name type="scientific">Acidovorax carolinensis</name>
    <dbReference type="NCBI Taxonomy" id="553814"/>
    <lineage>
        <taxon>Bacteria</taxon>
        <taxon>Pseudomonadati</taxon>
        <taxon>Pseudomonadota</taxon>
        <taxon>Betaproteobacteria</taxon>
        <taxon>Burkholderiales</taxon>
        <taxon>Comamonadaceae</taxon>
        <taxon>Acidovorax</taxon>
    </lineage>
</organism>
<dbReference type="PROSITE" id="PS51257">
    <property type="entry name" value="PROKAR_LIPOPROTEIN"/>
    <property type="match status" value="1"/>
</dbReference>
<dbReference type="AlphaFoldDB" id="A0A240UBN8"/>
<proteinExistence type="predicted"/>
<dbReference type="KEGG" id="acis:CBP35_12925"/>
<evidence type="ECO:0000256" key="1">
    <source>
        <dbReference type="SAM" id="MobiDB-lite"/>
    </source>
</evidence>
<name>A0A240UBN8_9BURK</name>
<evidence type="ECO:0000313" key="3">
    <source>
        <dbReference type="Proteomes" id="UP000194440"/>
    </source>
</evidence>
<keyword evidence="2" id="KW-0449">Lipoprotein</keyword>
<dbReference type="KEGG" id="acip:CBP36_06020"/>
<accession>A0A240UBN8</accession>
<evidence type="ECO:0000313" key="2">
    <source>
        <dbReference type="EMBL" id="ART58472.1"/>
    </source>
</evidence>
<keyword evidence="3" id="KW-1185">Reference proteome</keyword>
<dbReference type="InterPro" id="IPR047937">
    <property type="entry name" value="Eex_IncN-like"/>
</dbReference>
<sequence>MKQLLIISFVLSISLITGCGKSASTDTVESLVVNPERLKELRAQCKADHAKVGDAVCAAVSEATRRRFMGDGKSPYVNDPVPKPTPPATSKD</sequence>
<feature type="compositionally biased region" description="Pro residues" evidence="1">
    <location>
        <begin position="81"/>
        <end position="92"/>
    </location>
</feature>
<feature type="region of interest" description="Disordered" evidence="1">
    <location>
        <begin position="69"/>
        <end position="92"/>
    </location>
</feature>
<dbReference type="EMBL" id="CP021366">
    <property type="protein sequence ID" value="ART58472.1"/>
    <property type="molecule type" value="Genomic_DNA"/>
</dbReference>
<gene>
    <name evidence="2" type="ORF">CBP36_06020</name>
</gene>
<dbReference type="NCBIfam" id="NF033894">
    <property type="entry name" value="Eex_IncN"/>
    <property type="match status" value="1"/>
</dbReference>
<dbReference type="Proteomes" id="UP000194440">
    <property type="component" value="Chromosome"/>
</dbReference>
<accession>A0A240TPV3</accession>
<dbReference type="KEGG" id="acid:CBP33_05580"/>
<dbReference type="RefSeq" id="WP_086911750.1">
    <property type="nucleotide sequence ID" value="NZ_CP021359.1"/>
</dbReference>